<feature type="transmembrane region" description="Helical" evidence="12">
    <location>
        <begin position="233"/>
        <end position="253"/>
    </location>
</feature>
<dbReference type="GO" id="GO:0043952">
    <property type="term" value="P:protein transport by the Sec complex"/>
    <property type="evidence" value="ECO:0007669"/>
    <property type="project" value="UniProtKB-UniRule"/>
</dbReference>
<comment type="subcellular location">
    <subcellularLocation>
        <location evidence="1 12">Cell membrane</location>
        <topology evidence="1 12">Multi-pass membrane protein</topology>
    </subcellularLocation>
</comment>
<protein>
    <recommendedName>
        <fullName evidence="12">Protein-export membrane protein SecF</fullName>
    </recommendedName>
</protein>
<keyword evidence="15" id="KW-1185">Reference proteome</keyword>
<organism evidence="14 15">
    <name type="scientific">Thermoanaerobacter pseudethanolicus (strain ATCC 33223 / 39E)</name>
    <name type="common">Clostridium thermohydrosulfuricum</name>
    <dbReference type="NCBI Taxonomy" id="340099"/>
    <lineage>
        <taxon>Bacteria</taxon>
        <taxon>Bacillati</taxon>
        <taxon>Bacillota</taxon>
        <taxon>Clostridia</taxon>
        <taxon>Thermoanaerobacterales</taxon>
        <taxon>Thermoanaerobacteraceae</taxon>
        <taxon>Thermoanaerobacter</taxon>
    </lineage>
</organism>
<dbReference type="GO" id="GO:0006605">
    <property type="term" value="P:protein targeting"/>
    <property type="evidence" value="ECO:0007669"/>
    <property type="project" value="UniProtKB-UniRule"/>
</dbReference>
<dbReference type="GO" id="GO:0065002">
    <property type="term" value="P:intracellular protein transmembrane transport"/>
    <property type="evidence" value="ECO:0007669"/>
    <property type="project" value="UniProtKB-UniRule"/>
</dbReference>
<dbReference type="HAMAP" id="MF_01464_B">
    <property type="entry name" value="SecF_B"/>
    <property type="match status" value="1"/>
</dbReference>
<dbReference type="eggNOG" id="COG0341">
    <property type="taxonomic scope" value="Bacteria"/>
</dbReference>
<feature type="transmembrane region" description="Helical" evidence="12">
    <location>
        <begin position="133"/>
        <end position="151"/>
    </location>
</feature>
<dbReference type="Gene3D" id="1.20.1640.10">
    <property type="entry name" value="Multidrug efflux transporter AcrB transmembrane domain"/>
    <property type="match status" value="1"/>
</dbReference>
<dbReference type="InterPro" id="IPR005665">
    <property type="entry name" value="SecF_bac"/>
</dbReference>
<evidence type="ECO:0000256" key="1">
    <source>
        <dbReference type="ARBA" id="ARBA00004651"/>
    </source>
</evidence>
<evidence type="ECO:0000256" key="5">
    <source>
        <dbReference type="ARBA" id="ARBA00022927"/>
    </source>
</evidence>
<dbReference type="RefSeq" id="WP_003868510.1">
    <property type="nucleotide sequence ID" value="NC_010321.1"/>
</dbReference>
<evidence type="ECO:0000256" key="11">
    <source>
        <dbReference type="ARBA" id="ARBA00061053"/>
    </source>
</evidence>
<dbReference type="Pfam" id="PF02355">
    <property type="entry name" value="SecD_SecF_C"/>
    <property type="match status" value="1"/>
</dbReference>
<evidence type="ECO:0000313" key="14">
    <source>
        <dbReference type="EMBL" id="ABY94679.1"/>
    </source>
</evidence>
<reference evidence="15" key="1">
    <citation type="submission" date="2008-01" db="EMBL/GenBank/DDBJ databases">
        <title>Complete sequence of Thermoanaerobacter pseudethanolicus 39E.</title>
        <authorList>
            <person name="Copeland A."/>
            <person name="Lucas S."/>
            <person name="Lapidus A."/>
            <person name="Barry K."/>
            <person name="Glavina del Rio T."/>
            <person name="Dalin E."/>
            <person name="Tice H."/>
            <person name="Pitluck S."/>
            <person name="Bruce D."/>
            <person name="Goodwin L."/>
            <person name="Saunders E."/>
            <person name="Brettin T."/>
            <person name="Detter J.C."/>
            <person name="Han C."/>
            <person name="Schmutz J."/>
            <person name="Larimer F."/>
            <person name="Land M."/>
            <person name="Hauser L."/>
            <person name="Kyrpides N."/>
            <person name="Lykidis A."/>
            <person name="Hemme C."/>
            <person name="Fields M.W."/>
            <person name="He Z."/>
            <person name="Zhou J."/>
            <person name="Richardson P."/>
        </authorList>
    </citation>
    <scope>NUCLEOTIDE SEQUENCE [LARGE SCALE GENOMIC DNA]</scope>
    <source>
        <strain evidence="15">ATCC 33223 / DSM 2355 / 39E</strain>
    </source>
</reference>
<feature type="domain" description="Protein export membrane protein SecD/SecF C-terminal" evidence="13">
    <location>
        <begin position="114"/>
        <end position="289"/>
    </location>
</feature>
<evidence type="ECO:0000256" key="10">
    <source>
        <dbReference type="ARBA" id="ARBA00060856"/>
    </source>
</evidence>
<dbReference type="InterPro" id="IPR022645">
    <property type="entry name" value="SecD/SecF_bac"/>
</dbReference>
<keyword evidence="2 12" id="KW-0813">Transport</keyword>
<dbReference type="InterPro" id="IPR048634">
    <property type="entry name" value="SecD_SecF_C"/>
</dbReference>
<evidence type="ECO:0000256" key="7">
    <source>
        <dbReference type="ARBA" id="ARBA00023010"/>
    </source>
</evidence>
<comment type="function">
    <text evidence="9 12">Part of the Sec protein translocase complex. Interacts with the SecYEG preprotein conducting channel. SecDF uses the proton motive force (PMF) to complete protein translocation after the ATP-dependent function of SecA.</text>
</comment>
<dbReference type="STRING" id="340099.Teth39_1024"/>
<dbReference type="InterPro" id="IPR022813">
    <property type="entry name" value="SecD/SecF_arch_bac"/>
</dbReference>
<keyword evidence="4 12" id="KW-0812">Transmembrane</keyword>
<keyword evidence="6 12" id="KW-1133">Transmembrane helix</keyword>
<dbReference type="InterPro" id="IPR022646">
    <property type="entry name" value="SecD/SecF_CS"/>
</dbReference>
<evidence type="ECO:0000256" key="3">
    <source>
        <dbReference type="ARBA" id="ARBA00022475"/>
    </source>
</evidence>
<comment type="similarity">
    <text evidence="11">In the N-terminal section; belongs to the SecD/SecF family. SecD subfamily.</text>
</comment>
<dbReference type="AlphaFoldDB" id="B0K966"/>
<gene>
    <name evidence="12" type="primary">secF</name>
    <name evidence="14" type="ordered locus">Teth39_1024</name>
</gene>
<comment type="similarity">
    <text evidence="10">In the C-terminal section; belongs to the SecD/SecF family. SecF subfamily.</text>
</comment>
<comment type="similarity">
    <text evidence="12">Belongs to the SecD/SecF family. SecF subfamily.</text>
</comment>
<evidence type="ECO:0000256" key="8">
    <source>
        <dbReference type="ARBA" id="ARBA00023136"/>
    </source>
</evidence>
<dbReference type="InterPro" id="IPR055344">
    <property type="entry name" value="SecD_SecF_C_bact"/>
</dbReference>
<evidence type="ECO:0000256" key="9">
    <source>
        <dbReference type="ARBA" id="ARBA00059018"/>
    </source>
</evidence>
<dbReference type="PANTHER" id="PTHR30081">
    <property type="entry name" value="PROTEIN-EXPORT MEMBRANE PROTEIN SEC"/>
    <property type="match status" value="1"/>
</dbReference>
<evidence type="ECO:0000313" key="15">
    <source>
        <dbReference type="Proteomes" id="UP000002156"/>
    </source>
</evidence>
<dbReference type="FunFam" id="1.20.1640.10:FF:000024">
    <property type="entry name" value="Multifunctional fusion protein"/>
    <property type="match status" value="1"/>
</dbReference>
<evidence type="ECO:0000259" key="13">
    <source>
        <dbReference type="Pfam" id="PF02355"/>
    </source>
</evidence>
<name>B0K966_THEP3</name>
<evidence type="ECO:0000256" key="4">
    <source>
        <dbReference type="ARBA" id="ARBA00022692"/>
    </source>
</evidence>
<keyword evidence="5 12" id="KW-0653">Protein transport</keyword>
<comment type="subunit">
    <text evidence="12">Forms a complex with SecD. Part of the essential Sec protein translocation apparatus which comprises SecA, SecYEG and auxiliary proteins SecDF. Other proteins may also be involved.</text>
</comment>
<evidence type="ECO:0000256" key="12">
    <source>
        <dbReference type="HAMAP-Rule" id="MF_01464"/>
    </source>
</evidence>
<dbReference type="Pfam" id="PF07549">
    <property type="entry name" value="Sec_GG"/>
    <property type="match status" value="1"/>
</dbReference>
<keyword evidence="7 12" id="KW-0811">Translocation</keyword>
<dbReference type="HOGENOM" id="CLU_050012_0_0_9"/>
<keyword evidence="8 12" id="KW-0472">Membrane</keyword>
<keyword evidence="3 12" id="KW-1003">Cell membrane</keyword>
<dbReference type="NCBIfam" id="TIGR00966">
    <property type="entry name" value="transloc_SecF"/>
    <property type="match status" value="1"/>
</dbReference>
<feature type="transmembrane region" description="Helical" evidence="12">
    <location>
        <begin position="265"/>
        <end position="287"/>
    </location>
</feature>
<feature type="transmembrane region" description="Helical" evidence="12">
    <location>
        <begin position="158"/>
        <end position="179"/>
    </location>
</feature>
<dbReference type="EMBL" id="CP000924">
    <property type="protein sequence ID" value="ABY94679.1"/>
    <property type="molecule type" value="Genomic_DNA"/>
</dbReference>
<dbReference type="PANTHER" id="PTHR30081:SF8">
    <property type="entry name" value="PROTEIN TRANSLOCASE SUBUNIT SECF"/>
    <property type="match status" value="1"/>
</dbReference>
<dbReference type="NCBIfam" id="TIGR00916">
    <property type="entry name" value="2A0604s01"/>
    <property type="match status" value="1"/>
</dbReference>
<accession>B0K966</accession>
<proteinExistence type="inferred from homology"/>
<dbReference type="SUPFAM" id="SSF82866">
    <property type="entry name" value="Multidrug efflux transporter AcrB transmembrane domain"/>
    <property type="match status" value="1"/>
</dbReference>
<feature type="transmembrane region" description="Helical" evidence="12">
    <location>
        <begin position="185"/>
        <end position="206"/>
    </location>
</feature>
<dbReference type="KEGG" id="tpd:Teth39_1024"/>
<feature type="transmembrane region" description="Helical" evidence="12">
    <location>
        <begin position="16"/>
        <end position="34"/>
    </location>
</feature>
<dbReference type="GO" id="GO:0015450">
    <property type="term" value="F:protein-transporting ATPase activity"/>
    <property type="evidence" value="ECO:0007669"/>
    <property type="project" value="InterPro"/>
</dbReference>
<dbReference type="Proteomes" id="UP000002156">
    <property type="component" value="Chromosome"/>
</dbReference>
<dbReference type="GO" id="GO:0005886">
    <property type="term" value="C:plasma membrane"/>
    <property type="evidence" value="ECO:0007669"/>
    <property type="project" value="UniProtKB-SubCell"/>
</dbReference>
<evidence type="ECO:0000256" key="2">
    <source>
        <dbReference type="ARBA" id="ARBA00022448"/>
    </source>
</evidence>
<sequence>MNQHRFHIDVIGKTKIWFAISGIVILIGVIAMFVNGFNWGIDFTGGTIMEFQIGKSFDTADIIKILNNYKVKDFQVQKIGTKGDTVSIKTSPISNETRLSIIKDIESKYNLTENDLIMSQQVGPSLGAEIKFGMIRALLLASAVMFIYLGFRFEFEMSGAAVIALLHDVIILISIYAIFHITVNAPFIAAVLTVFGYSVNATVVIFDRIRDNLKIMRRSDYAKIANVSVNQTLTRSINTTLTTLIILVLMYFLGPKALKDFALPLLIGIISGTYSSIFISTPLWVLIKNREKRRKTSNKPIKA</sequence>
<dbReference type="PRINTS" id="PR01755">
    <property type="entry name" value="SECFTRNLCASE"/>
</dbReference>
<evidence type="ECO:0000256" key="6">
    <source>
        <dbReference type="ARBA" id="ARBA00022989"/>
    </source>
</evidence>